<evidence type="ECO:0000256" key="1">
    <source>
        <dbReference type="SAM" id="MobiDB-lite"/>
    </source>
</evidence>
<protein>
    <submittedName>
        <fullName evidence="2">SFRICE_040271</fullName>
    </submittedName>
</protein>
<sequence>MAMARWCGGRELGAERCTADRGRREVQTVGTARPFNSEPKRGRGGDFCTDVIMKWNDVTDISELFEL</sequence>
<accession>A0A2H1V5Y5</accession>
<dbReference type="AlphaFoldDB" id="A0A2H1V5Y5"/>
<evidence type="ECO:0000313" key="2">
    <source>
        <dbReference type="EMBL" id="SOQ36243.1"/>
    </source>
</evidence>
<reference evidence="2" key="1">
    <citation type="submission" date="2016-07" db="EMBL/GenBank/DDBJ databases">
        <authorList>
            <person name="Bretaudeau A."/>
        </authorList>
    </citation>
    <scope>NUCLEOTIDE SEQUENCE</scope>
    <source>
        <strain evidence="2">Rice</strain>
        <tissue evidence="2">Whole body</tissue>
    </source>
</reference>
<feature type="region of interest" description="Disordered" evidence="1">
    <location>
        <begin position="18"/>
        <end position="42"/>
    </location>
</feature>
<gene>
    <name evidence="2" type="ORF">SFRICE_040271</name>
</gene>
<name>A0A2H1V5Y5_SPOFR</name>
<organism evidence="2">
    <name type="scientific">Spodoptera frugiperda</name>
    <name type="common">Fall armyworm</name>
    <dbReference type="NCBI Taxonomy" id="7108"/>
    <lineage>
        <taxon>Eukaryota</taxon>
        <taxon>Metazoa</taxon>
        <taxon>Ecdysozoa</taxon>
        <taxon>Arthropoda</taxon>
        <taxon>Hexapoda</taxon>
        <taxon>Insecta</taxon>
        <taxon>Pterygota</taxon>
        <taxon>Neoptera</taxon>
        <taxon>Endopterygota</taxon>
        <taxon>Lepidoptera</taxon>
        <taxon>Glossata</taxon>
        <taxon>Ditrysia</taxon>
        <taxon>Noctuoidea</taxon>
        <taxon>Noctuidae</taxon>
        <taxon>Amphipyrinae</taxon>
        <taxon>Spodoptera</taxon>
    </lineage>
</organism>
<dbReference type="EMBL" id="ODYU01000853">
    <property type="protein sequence ID" value="SOQ36243.1"/>
    <property type="molecule type" value="Genomic_DNA"/>
</dbReference>
<proteinExistence type="predicted"/>